<dbReference type="Proteomes" id="UP000660262">
    <property type="component" value="Unassembled WGS sequence"/>
</dbReference>
<dbReference type="GO" id="GO:0005886">
    <property type="term" value="C:plasma membrane"/>
    <property type="evidence" value="ECO:0007669"/>
    <property type="project" value="UniProtKB-SubCell"/>
</dbReference>
<protein>
    <submittedName>
        <fullName evidence="9">Uncharacterized protein</fullName>
    </submittedName>
</protein>
<keyword evidence="6" id="KW-0406">Ion transport</keyword>
<keyword evidence="2" id="KW-0813">Transport</keyword>
<comment type="caution">
    <text evidence="9">The sequence shown here is derived from an EMBL/GenBank/DDBJ whole genome shotgun (WGS) entry which is preliminary data.</text>
</comment>
<evidence type="ECO:0000256" key="6">
    <source>
        <dbReference type="ARBA" id="ARBA00023065"/>
    </source>
</evidence>
<feature type="compositionally biased region" description="Polar residues" evidence="8">
    <location>
        <begin position="1"/>
        <end position="10"/>
    </location>
</feature>
<keyword evidence="4" id="KW-0812">Transmembrane</keyword>
<dbReference type="EMBL" id="BNJQ01000034">
    <property type="protein sequence ID" value="GHP11433.1"/>
    <property type="molecule type" value="Genomic_DNA"/>
</dbReference>
<organism evidence="9 10">
    <name type="scientific">Pycnococcus provasolii</name>
    <dbReference type="NCBI Taxonomy" id="41880"/>
    <lineage>
        <taxon>Eukaryota</taxon>
        <taxon>Viridiplantae</taxon>
        <taxon>Chlorophyta</taxon>
        <taxon>Pseudoscourfieldiophyceae</taxon>
        <taxon>Pseudoscourfieldiales</taxon>
        <taxon>Pycnococcaceae</taxon>
        <taxon>Pycnococcus</taxon>
    </lineage>
</organism>
<keyword evidence="7" id="KW-0472">Membrane</keyword>
<feature type="region of interest" description="Disordered" evidence="8">
    <location>
        <begin position="1"/>
        <end position="105"/>
    </location>
</feature>
<sequence length="441" mass="48608">MNKNASRTWLSPSSSASASASRVGGGAFGLVCRTSSRRSASSVTSTSSSSSDDVVDVTGPTSSSSESSSSAKEKEKETSKEKEKETDSEEKKKRNKKRRIAGEMLHYSTEENEKDERMWRGYYHRSGERPVRVPFSVMWLRALRSVISSRVLDATKYVVMYTTAFSGVVCFVALKLGVQLGIDIIAHQLCSVALGLMLVARTTNAYERFWAARTKFSELLRECYDGCRRALTWCDTDRSATATHDAKRIVGAMISIVAASEAQLAVTKTFKLRASLAPFVQDGVELDAIEEALQDDCNPVTATADIAGQVISQVYRKGDTGLTEYQAIELDNNVARMLRAASECEVIARTPTPLEFNFHAIRFLTIWCFTLPFVFVNKLGWVTIPATCVVSYALMAIDEIASVMDNPFQGYIPLLALWADLRLDVARLLEERGVDVSGSID</sequence>
<accession>A0A830HXH8</accession>
<evidence type="ECO:0000313" key="9">
    <source>
        <dbReference type="EMBL" id="GHP11433.1"/>
    </source>
</evidence>
<comment type="subcellular location">
    <subcellularLocation>
        <location evidence="1">Cell membrane</location>
        <topology evidence="1">Multi-pass membrane protein</topology>
    </subcellularLocation>
</comment>
<dbReference type="AlphaFoldDB" id="A0A830HXH8"/>
<dbReference type="InterPro" id="IPR044669">
    <property type="entry name" value="YneE/VCCN1/2-like"/>
</dbReference>
<dbReference type="OrthoDB" id="1368at2759"/>
<evidence type="ECO:0000256" key="8">
    <source>
        <dbReference type="SAM" id="MobiDB-lite"/>
    </source>
</evidence>
<dbReference type="PANTHER" id="PTHR33281:SF19">
    <property type="entry name" value="VOLTAGE-DEPENDENT ANION CHANNEL-FORMING PROTEIN YNEE"/>
    <property type="match status" value="1"/>
</dbReference>
<reference evidence="9" key="1">
    <citation type="submission" date="2020-10" db="EMBL/GenBank/DDBJ databases">
        <title>Unveiling of a novel bifunctional photoreceptor, Dualchrome1, isolated from a cosmopolitan green alga.</title>
        <authorList>
            <person name="Suzuki S."/>
            <person name="Kawachi M."/>
        </authorList>
    </citation>
    <scope>NUCLEOTIDE SEQUENCE</scope>
    <source>
        <strain evidence="9">NIES 2893</strain>
    </source>
</reference>
<evidence type="ECO:0000256" key="1">
    <source>
        <dbReference type="ARBA" id="ARBA00004651"/>
    </source>
</evidence>
<feature type="compositionally biased region" description="Basic and acidic residues" evidence="8">
    <location>
        <begin position="71"/>
        <end position="92"/>
    </location>
</feature>
<evidence type="ECO:0000256" key="5">
    <source>
        <dbReference type="ARBA" id="ARBA00022989"/>
    </source>
</evidence>
<dbReference type="Pfam" id="PF25539">
    <property type="entry name" value="Bestrophin_2"/>
    <property type="match status" value="1"/>
</dbReference>
<evidence type="ECO:0000313" key="10">
    <source>
        <dbReference type="Proteomes" id="UP000660262"/>
    </source>
</evidence>
<evidence type="ECO:0000256" key="2">
    <source>
        <dbReference type="ARBA" id="ARBA00022448"/>
    </source>
</evidence>
<dbReference type="PANTHER" id="PTHR33281">
    <property type="entry name" value="UPF0187 PROTEIN YNEE"/>
    <property type="match status" value="1"/>
</dbReference>
<evidence type="ECO:0000256" key="3">
    <source>
        <dbReference type="ARBA" id="ARBA00022475"/>
    </source>
</evidence>
<feature type="compositionally biased region" description="Low complexity" evidence="8">
    <location>
        <begin position="11"/>
        <end position="21"/>
    </location>
</feature>
<keyword evidence="3" id="KW-1003">Cell membrane</keyword>
<name>A0A830HXH8_9CHLO</name>
<proteinExistence type="predicted"/>
<evidence type="ECO:0000256" key="4">
    <source>
        <dbReference type="ARBA" id="ARBA00022692"/>
    </source>
</evidence>
<dbReference type="GO" id="GO:0005254">
    <property type="term" value="F:chloride channel activity"/>
    <property type="evidence" value="ECO:0007669"/>
    <property type="project" value="InterPro"/>
</dbReference>
<feature type="compositionally biased region" description="Low complexity" evidence="8">
    <location>
        <begin position="31"/>
        <end position="70"/>
    </location>
</feature>
<evidence type="ECO:0000256" key="7">
    <source>
        <dbReference type="ARBA" id="ARBA00023136"/>
    </source>
</evidence>
<gene>
    <name evidence="9" type="ORF">PPROV_001016100</name>
</gene>
<keyword evidence="5" id="KW-1133">Transmembrane helix</keyword>
<keyword evidence="10" id="KW-1185">Reference proteome</keyword>